<evidence type="ECO:0000313" key="3">
    <source>
        <dbReference type="Proteomes" id="UP000001861"/>
    </source>
</evidence>
<comment type="caution">
    <text evidence="2">The sequence shown here is derived from an EMBL/GenBank/DDBJ whole genome shotgun (WGS) entry which is preliminary data.</text>
</comment>
<dbReference type="GeneID" id="6017961"/>
<dbReference type="KEGG" id="cci:CC1G_13026"/>
<keyword evidence="3" id="KW-1185">Reference proteome</keyword>
<sequence>MTFYSVPLTAKHTSHSSASGSVLNGLEPLNSQGQEHRQAGVFGVRPGQATWSLDEVRDFVIAGNVDNLNAFTKLRFTGYTRLERLEEEMAEDESILVCSLPPGALVRALLVGEMREMCKRHNIQANRADVKASLREKLIEHECSPGCGQHVTLFTPIDDSGPGDGQGKPIAKAFTLGDIREWVDDEEVLKRSGQDSTHIGQAHEAGGSRSEGFH</sequence>
<gene>
    <name evidence="2" type="ORF">CC1G_13026</name>
</gene>
<accession>A8PGU5</accession>
<dbReference type="RefSeq" id="XP_001841283.2">
    <property type="nucleotide sequence ID" value="XM_001841231.2"/>
</dbReference>
<dbReference type="HOGENOM" id="CLU_1288840_0_0_1"/>
<protein>
    <submittedName>
        <fullName evidence="2">Uncharacterized protein</fullName>
    </submittedName>
</protein>
<proteinExistence type="predicted"/>
<dbReference type="VEuPathDB" id="FungiDB:CC1G_13026"/>
<dbReference type="InParanoid" id="A8PGU5"/>
<dbReference type="EMBL" id="AACS02000005">
    <property type="protein sequence ID" value="EAU80532.2"/>
    <property type="molecule type" value="Genomic_DNA"/>
</dbReference>
<organism evidence="2 3">
    <name type="scientific">Coprinopsis cinerea (strain Okayama-7 / 130 / ATCC MYA-4618 / FGSC 9003)</name>
    <name type="common">Inky cap fungus</name>
    <name type="synonym">Hormographiella aspergillata</name>
    <dbReference type="NCBI Taxonomy" id="240176"/>
    <lineage>
        <taxon>Eukaryota</taxon>
        <taxon>Fungi</taxon>
        <taxon>Dikarya</taxon>
        <taxon>Basidiomycota</taxon>
        <taxon>Agaricomycotina</taxon>
        <taxon>Agaricomycetes</taxon>
        <taxon>Agaricomycetidae</taxon>
        <taxon>Agaricales</taxon>
        <taxon>Agaricineae</taxon>
        <taxon>Psathyrellaceae</taxon>
        <taxon>Coprinopsis</taxon>
    </lineage>
</organism>
<evidence type="ECO:0000256" key="1">
    <source>
        <dbReference type="SAM" id="MobiDB-lite"/>
    </source>
</evidence>
<name>A8PGU5_COPC7</name>
<dbReference type="AlphaFoldDB" id="A8PGU5"/>
<dbReference type="Proteomes" id="UP000001861">
    <property type="component" value="Unassembled WGS sequence"/>
</dbReference>
<evidence type="ECO:0000313" key="2">
    <source>
        <dbReference type="EMBL" id="EAU80532.2"/>
    </source>
</evidence>
<reference evidence="2 3" key="1">
    <citation type="journal article" date="2010" name="Proc. Natl. Acad. Sci. U.S.A.">
        <title>Insights into evolution of multicellular fungi from the assembled chromosomes of the mushroom Coprinopsis cinerea (Coprinus cinereus).</title>
        <authorList>
            <person name="Stajich J.E."/>
            <person name="Wilke S.K."/>
            <person name="Ahren D."/>
            <person name="Au C.H."/>
            <person name="Birren B.W."/>
            <person name="Borodovsky M."/>
            <person name="Burns C."/>
            <person name="Canback B."/>
            <person name="Casselton L.A."/>
            <person name="Cheng C.K."/>
            <person name="Deng J."/>
            <person name="Dietrich F.S."/>
            <person name="Fargo D.C."/>
            <person name="Farman M.L."/>
            <person name="Gathman A.C."/>
            <person name="Goldberg J."/>
            <person name="Guigo R."/>
            <person name="Hoegger P.J."/>
            <person name="Hooker J.B."/>
            <person name="Huggins A."/>
            <person name="James T.Y."/>
            <person name="Kamada T."/>
            <person name="Kilaru S."/>
            <person name="Kodira C."/>
            <person name="Kues U."/>
            <person name="Kupfer D."/>
            <person name="Kwan H.S."/>
            <person name="Lomsadze A."/>
            <person name="Li W."/>
            <person name="Lilly W.W."/>
            <person name="Ma L.J."/>
            <person name="Mackey A.J."/>
            <person name="Manning G."/>
            <person name="Martin F."/>
            <person name="Muraguchi H."/>
            <person name="Natvig D.O."/>
            <person name="Palmerini H."/>
            <person name="Ramesh M.A."/>
            <person name="Rehmeyer C.J."/>
            <person name="Roe B.A."/>
            <person name="Shenoy N."/>
            <person name="Stanke M."/>
            <person name="Ter-Hovhannisyan V."/>
            <person name="Tunlid A."/>
            <person name="Velagapudi R."/>
            <person name="Vision T.J."/>
            <person name="Zeng Q."/>
            <person name="Zolan M.E."/>
            <person name="Pukkila P.J."/>
        </authorList>
    </citation>
    <scope>NUCLEOTIDE SEQUENCE [LARGE SCALE GENOMIC DNA]</scope>
    <source>
        <strain evidence="3">Okayama-7 / 130 / ATCC MYA-4618 / FGSC 9003</strain>
    </source>
</reference>
<feature type="region of interest" description="Disordered" evidence="1">
    <location>
        <begin position="189"/>
        <end position="214"/>
    </location>
</feature>